<accession>A0A0E2ZAD7</accession>
<evidence type="ECO:0000256" key="2">
    <source>
        <dbReference type="ARBA" id="ARBA00022960"/>
    </source>
</evidence>
<keyword evidence="5" id="KW-0564">Palmitate</keyword>
<dbReference type="GO" id="GO:0031241">
    <property type="term" value="C:periplasmic side of cell outer membrane"/>
    <property type="evidence" value="ECO:0007669"/>
    <property type="project" value="TreeGrafter"/>
</dbReference>
<dbReference type="Gene3D" id="3.40.50.2300">
    <property type="match status" value="2"/>
</dbReference>
<dbReference type="OrthoDB" id="6708821at2"/>
<dbReference type="SUPFAM" id="SSF53822">
    <property type="entry name" value="Periplasmic binding protein-like I"/>
    <property type="match status" value="1"/>
</dbReference>
<dbReference type="GO" id="GO:0008360">
    <property type="term" value="P:regulation of cell shape"/>
    <property type="evidence" value="ECO:0007669"/>
    <property type="project" value="UniProtKB-KW"/>
</dbReference>
<sequence length="629" mass="70342">MYPLIPMVIFFRKAGNYLPLAGLAILLGLTACTSPSPKVSPQAPSSELVQAKALAAEGRYRAAATAYTQLAADAQSPQRQDYQLHAAAALLQGNYQQEAKMLLESIAPESLESPLKLRYHLLAAQLAIAEGEMKRALLLLEGVESLGPSLEQQAALHRLRAQAYELEDNPLAAARERVQLEPLLSDAQALQENQRALWGLLMGLSPYTFGSLPQEPLSPALQGWLELARLFQRYQLDSPDLQQAIENWQARYPGHSASLPLLQAEMATLPTTAYQPSIALLLPTEGQFAASAKAVQNGFFAAYYNDNNGWPSNIRFYEVKIDSETGNSNIYSIYQQAQTEGAYFVAGPLTKQSLAQLVATGDLSLPTLALNYLEKSHEGIEKLYQFTLSPEDEAREVAERAWHDGHRNALALIPNTQWGQRVKDAFAERWERLGGTLVKSQAYDPEKEDYSPLIQRLLDLDDSQSRQRALQELAFEPERRHEADFIFLAAFPRQARLLVPQLRFHRAEKLPVYSSSHIYTGYPDPENDQDLNGVLFCDIPWVLDKNAQNDPSYQSLAAAYPRNLEQLKRFYALGVDAYRIIPHLKALQQNQDMTFDGATGTLQMDAGRHLRRTLNWAQFKKGQPQPVAK</sequence>
<dbReference type="Gene3D" id="1.25.40.650">
    <property type="match status" value="1"/>
</dbReference>
<dbReference type="InterPro" id="IPR011990">
    <property type="entry name" value="TPR-like_helical_dom_sf"/>
</dbReference>
<dbReference type="GO" id="GO:0030234">
    <property type="term" value="F:enzyme regulator activity"/>
    <property type="evidence" value="ECO:0007669"/>
    <property type="project" value="TreeGrafter"/>
</dbReference>
<evidence type="ECO:0000256" key="5">
    <source>
        <dbReference type="ARBA" id="ARBA00023139"/>
    </source>
</evidence>
<reference evidence="8 9" key="1">
    <citation type="submission" date="2014-07" db="EMBL/GenBank/DDBJ databases">
        <title>Comparative analysis of Nitrosococcus oceani genome inventories of strains from Pacific and Atlantic gyres.</title>
        <authorList>
            <person name="Lim C.K."/>
            <person name="Wang L."/>
            <person name="Sayavedra-Soto L.A."/>
            <person name="Klotz M.G."/>
        </authorList>
    </citation>
    <scope>NUCLEOTIDE SEQUENCE [LARGE SCALE GENOMIC DNA]</scope>
    <source>
        <strain evidence="8 9">C-27</strain>
    </source>
</reference>
<dbReference type="GO" id="GO:0009252">
    <property type="term" value="P:peptidoglycan biosynthetic process"/>
    <property type="evidence" value="ECO:0007669"/>
    <property type="project" value="UniProtKB-KW"/>
</dbReference>
<keyword evidence="4" id="KW-0472">Membrane</keyword>
<keyword evidence="1" id="KW-0732">Signal</keyword>
<evidence type="ECO:0000256" key="7">
    <source>
        <dbReference type="ARBA" id="ARBA00023288"/>
    </source>
</evidence>
<evidence type="ECO:0000256" key="1">
    <source>
        <dbReference type="ARBA" id="ARBA00022729"/>
    </source>
</evidence>
<gene>
    <name evidence="8" type="ORF">IB75_01815</name>
</gene>
<dbReference type="InterPro" id="IPR007443">
    <property type="entry name" value="LpoA"/>
</dbReference>
<protein>
    <recommendedName>
        <fullName evidence="10">LppC family lipoprotein</fullName>
    </recommendedName>
</protein>
<organism evidence="8 9">
    <name type="scientific">Nitrosococcus oceani C-27</name>
    <dbReference type="NCBI Taxonomy" id="314279"/>
    <lineage>
        <taxon>Bacteria</taxon>
        <taxon>Pseudomonadati</taxon>
        <taxon>Pseudomonadota</taxon>
        <taxon>Gammaproteobacteria</taxon>
        <taxon>Chromatiales</taxon>
        <taxon>Chromatiaceae</taxon>
        <taxon>Nitrosococcus</taxon>
    </lineage>
</organism>
<evidence type="ECO:0008006" key="10">
    <source>
        <dbReference type="Google" id="ProtNLM"/>
    </source>
</evidence>
<evidence type="ECO:0000313" key="8">
    <source>
        <dbReference type="EMBL" id="KFI20665.1"/>
    </source>
</evidence>
<dbReference type="Gene3D" id="1.25.40.10">
    <property type="entry name" value="Tetratricopeptide repeat domain"/>
    <property type="match status" value="1"/>
</dbReference>
<evidence type="ECO:0000313" key="9">
    <source>
        <dbReference type="Proteomes" id="UP000028839"/>
    </source>
</evidence>
<evidence type="ECO:0000256" key="6">
    <source>
        <dbReference type="ARBA" id="ARBA00023237"/>
    </source>
</evidence>
<dbReference type="InterPro" id="IPR028082">
    <property type="entry name" value="Peripla_BP_I"/>
</dbReference>
<proteinExistence type="predicted"/>
<evidence type="ECO:0000256" key="3">
    <source>
        <dbReference type="ARBA" id="ARBA00022984"/>
    </source>
</evidence>
<dbReference type="AlphaFoldDB" id="A0A0E2ZAD7"/>
<comment type="caution">
    <text evidence="8">The sequence shown here is derived from an EMBL/GenBank/DDBJ whole genome shotgun (WGS) entry which is preliminary data.</text>
</comment>
<evidence type="ECO:0000256" key="4">
    <source>
        <dbReference type="ARBA" id="ARBA00023136"/>
    </source>
</evidence>
<dbReference type="PANTHER" id="PTHR38038">
    <property type="entry name" value="PENICILLIN-BINDING PROTEIN ACTIVATOR LPOA"/>
    <property type="match status" value="1"/>
</dbReference>
<dbReference type="Pfam" id="PF04348">
    <property type="entry name" value="LppC"/>
    <property type="match status" value="1"/>
</dbReference>
<name>A0A0E2ZAD7_9GAMM</name>
<dbReference type="CDD" id="cd06339">
    <property type="entry name" value="PBP1_YraM_LppC_lipoprotein-like"/>
    <property type="match status" value="1"/>
</dbReference>
<keyword evidence="3" id="KW-0573">Peptidoglycan synthesis</keyword>
<keyword evidence="7" id="KW-0449">Lipoprotein</keyword>
<keyword evidence="6" id="KW-0998">Cell outer membrane</keyword>
<dbReference type="EMBL" id="JPGN01000011">
    <property type="protein sequence ID" value="KFI20665.1"/>
    <property type="molecule type" value="Genomic_DNA"/>
</dbReference>
<dbReference type="PANTHER" id="PTHR38038:SF1">
    <property type="entry name" value="PENICILLIN-BINDING PROTEIN ACTIVATOR LPOA"/>
    <property type="match status" value="1"/>
</dbReference>
<keyword evidence="2" id="KW-0133">Cell shape</keyword>
<dbReference type="Proteomes" id="UP000028839">
    <property type="component" value="Unassembled WGS sequence"/>
</dbReference>
<dbReference type="HOGENOM" id="CLU_026091_2_1_6"/>